<organism evidence="3 4">
    <name type="scientific">Lacticaseibacillus nasuensis JCM 17158</name>
    <dbReference type="NCBI Taxonomy" id="1291734"/>
    <lineage>
        <taxon>Bacteria</taxon>
        <taxon>Bacillati</taxon>
        <taxon>Bacillota</taxon>
        <taxon>Bacilli</taxon>
        <taxon>Lactobacillales</taxon>
        <taxon>Lactobacillaceae</taxon>
        <taxon>Lacticaseibacillus</taxon>
    </lineage>
</organism>
<dbReference type="Pfam" id="PF04205">
    <property type="entry name" value="FMN_bind"/>
    <property type="match status" value="1"/>
</dbReference>
<accession>A0A0R1JHD7</accession>
<dbReference type="InterPro" id="IPR049652">
    <property type="entry name" value="PplA-like"/>
</dbReference>
<dbReference type="NCBIfam" id="NF041941">
    <property type="entry name" value="lipo_FMN_PplA"/>
    <property type="match status" value="1"/>
</dbReference>
<dbReference type="Proteomes" id="UP000051804">
    <property type="component" value="Unassembled WGS sequence"/>
</dbReference>
<proteinExistence type="predicted"/>
<feature type="compositionally biased region" description="Low complexity" evidence="1">
    <location>
        <begin position="44"/>
        <end position="68"/>
    </location>
</feature>
<dbReference type="AlphaFoldDB" id="A0A0R1JHD7"/>
<comment type="caution">
    <text evidence="3">The sequence shown here is derived from an EMBL/GenBank/DDBJ whole genome shotgun (WGS) entry which is preliminary data.</text>
</comment>
<dbReference type="STRING" id="1291734.FD02_GL000476"/>
<evidence type="ECO:0000313" key="3">
    <source>
        <dbReference type="EMBL" id="KRK70411.1"/>
    </source>
</evidence>
<keyword evidence="4" id="KW-1185">Reference proteome</keyword>
<dbReference type="Gene3D" id="3.90.1010.20">
    <property type="match status" value="2"/>
</dbReference>
<evidence type="ECO:0000256" key="1">
    <source>
        <dbReference type="SAM" id="MobiDB-lite"/>
    </source>
</evidence>
<gene>
    <name evidence="3" type="ORF">FD02_GL000476</name>
</gene>
<dbReference type="EMBL" id="AZDJ01000032">
    <property type="protein sequence ID" value="KRK70411.1"/>
    <property type="molecule type" value="Genomic_DNA"/>
</dbReference>
<feature type="region of interest" description="Disordered" evidence="1">
    <location>
        <begin position="42"/>
        <end position="68"/>
    </location>
</feature>
<dbReference type="GO" id="GO:0010181">
    <property type="term" value="F:FMN binding"/>
    <property type="evidence" value="ECO:0007669"/>
    <property type="project" value="InterPro"/>
</dbReference>
<dbReference type="SMART" id="SM00900">
    <property type="entry name" value="FMN_bind"/>
    <property type="match status" value="2"/>
</dbReference>
<name>A0A0R1JHD7_9LACO</name>
<dbReference type="PATRIC" id="fig|1291734.4.peg.490"/>
<dbReference type="GO" id="GO:0016020">
    <property type="term" value="C:membrane"/>
    <property type="evidence" value="ECO:0007669"/>
    <property type="project" value="InterPro"/>
</dbReference>
<protein>
    <recommendedName>
        <fullName evidence="2">FMN-binding domain-containing protein</fullName>
    </recommendedName>
</protein>
<evidence type="ECO:0000313" key="4">
    <source>
        <dbReference type="Proteomes" id="UP000051804"/>
    </source>
</evidence>
<feature type="domain" description="FMN-binding" evidence="2">
    <location>
        <begin position="211"/>
        <end position="302"/>
    </location>
</feature>
<evidence type="ECO:0000259" key="2">
    <source>
        <dbReference type="SMART" id="SM00900"/>
    </source>
</evidence>
<dbReference type="InterPro" id="IPR007329">
    <property type="entry name" value="FMN-bd"/>
</dbReference>
<sequence length="318" mass="33892">MKYNTKFDKRVNTKGVEDMKLAKTLSGVGIVALSALTLAACGNSSSKDSSSSKATSSSSKKATSAKQTAGAKLQDGTYNLEETGYSHGYRAKVGITVAGNKITKATYDYVDKAGKSKTKDAAYEKQMKKVTKTGPKEYIPALAKAFVAAQANTNGIEVVTGATESSQTFKNYAQQLVQAAQAGNTATIKVANTAKMQDGTYKLEEKNYSHGYRTVFSITVAGGKITESNYDNIDKSGKSKTKDAAYEKQMKKVNKVGPVEYTKALNKALVSKQNPAEIQVVSGATHSSDSFILYAEQLINAAQAGNTKTIMVDNVVTE</sequence>
<reference evidence="3 4" key="1">
    <citation type="journal article" date="2015" name="Genome Announc.">
        <title>Expanding the biotechnology potential of lactobacilli through comparative genomics of 213 strains and associated genera.</title>
        <authorList>
            <person name="Sun Z."/>
            <person name="Harris H.M."/>
            <person name="McCann A."/>
            <person name="Guo C."/>
            <person name="Argimon S."/>
            <person name="Zhang W."/>
            <person name="Yang X."/>
            <person name="Jeffery I.B."/>
            <person name="Cooney J.C."/>
            <person name="Kagawa T.F."/>
            <person name="Liu W."/>
            <person name="Song Y."/>
            <person name="Salvetti E."/>
            <person name="Wrobel A."/>
            <person name="Rasinkangas P."/>
            <person name="Parkhill J."/>
            <person name="Rea M.C."/>
            <person name="O'Sullivan O."/>
            <person name="Ritari J."/>
            <person name="Douillard F.P."/>
            <person name="Paul Ross R."/>
            <person name="Yang R."/>
            <person name="Briner A.E."/>
            <person name="Felis G.E."/>
            <person name="de Vos W.M."/>
            <person name="Barrangou R."/>
            <person name="Klaenhammer T.R."/>
            <person name="Caufield P.W."/>
            <person name="Cui Y."/>
            <person name="Zhang H."/>
            <person name="O'Toole P.W."/>
        </authorList>
    </citation>
    <scope>NUCLEOTIDE SEQUENCE [LARGE SCALE GENOMIC DNA]</scope>
    <source>
        <strain evidence="3 4">JCM 17158</strain>
    </source>
</reference>
<feature type="domain" description="FMN-binding" evidence="2">
    <location>
        <begin position="88"/>
        <end position="180"/>
    </location>
</feature>